<evidence type="ECO:0000256" key="1">
    <source>
        <dbReference type="ARBA" id="ARBA00004459"/>
    </source>
</evidence>
<sequence>MPPSTHPPRKSPMSNYRRPPTSTLLPLFLVALTLAGCAGLERPAQESAGDWNTHRQQLVSLNQWRADGKVALRSAQGADSASLVWQQRGNNTDLLLSGPIGLGATRIQSDGKHLDINRGGELQRIDISSPDAVARATGWDLPLAALRHWLKGAPAPDLAIQALDLDRQQGLLLHLRQAGWDIHYQHYRDFDGLRLPTRLHIERGPTEARILIAQWQLPPDR</sequence>
<evidence type="ECO:0000313" key="13">
    <source>
        <dbReference type="EMBL" id="MCX2977352.1"/>
    </source>
</evidence>
<keyword evidence="7" id="KW-0653">Protein transport</keyword>
<dbReference type="Pfam" id="PF03550">
    <property type="entry name" value="LolB"/>
    <property type="match status" value="1"/>
</dbReference>
<evidence type="ECO:0000256" key="6">
    <source>
        <dbReference type="ARBA" id="ARBA00022729"/>
    </source>
</evidence>
<evidence type="ECO:0000256" key="11">
    <source>
        <dbReference type="ARBA" id="ARBA00023237"/>
    </source>
</evidence>
<keyword evidence="12 13" id="KW-0449">Lipoprotein</keyword>
<dbReference type="InterPro" id="IPR004565">
    <property type="entry name" value="OM_lipoprot_LolB"/>
</dbReference>
<keyword evidence="5" id="KW-0813">Transport</keyword>
<evidence type="ECO:0000313" key="14">
    <source>
        <dbReference type="Proteomes" id="UP001143304"/>
    </source>
</evidence>
<comment type="subunit">
    <text evidence="3">Monomer.</text>
</comment>
<dbReference type="NCBIfam" id="TIGR00548">
    <property type="entry name" value="lolB"/>
    <property type="match status" value="1"/>
</dbReference>
<evidence type="ECO:0000256" key="2">
    <source>
        <dbReference type="ARBA" id="ARBA00009696"/>
    </source>
</evidence>
<name>A0ABT3T4Y9_9GAMM</name>
<keyword evidence="14" id="KW-1185">Reference proteome</keyword>
<keyword evidence="9" id="KW-0564">Palmitate</keyword>
<dbReference type="EMBL" id="SHNO01000001">
    <property type="protein sequence ID" value="MCX2977352.1"/>
    <property type="molecule type" value="Genomic_DNA"/>
</dbReference>
<evidence type="ECO:0000256" key="10">
    <source>
        <dbReference type="ARBA" id="ARBA00023186"/>
    </source>
</evidence>
<evidence type="ECO:0000256" key="5">
    <source>
        <dbReference type="ARBA" id="ARBA00022448"/>
    </source>
</evidence>
<evidence type="ECO:0000256" key="8">
    <source>
        <dbReference type="ARBA" id="ARBA00023136"/>
    </source>
</evidence>
<evidence type="ECO:0000256" key="9">
    <source>
        <dbReference type="ARBA" id="ARBA00023139"/>
    </source>
</evidence>
<proteinExistence type="inferred from homology"/>
<comment type="subcellular location">
    <subcellularLocation>
        <location evidence="1">Cell outer membrane</location>
        <topology evidence="1">Lipid-anchor</topology>
    </subcellularLocation>
</comment>
<gene>
    <name evidence="13" type="primary">lolB</name>
    <name evidence="13" type="ORF">EYC82_08290</name>
</gene>
<protein>
    <recommendedName>
        <fullName evidence="4">Outer-membrane lipoprotein LolB</fullName>
    </recommendedName>
</protein>
<accession>A0ABT3T4Y9</accession>
<evidence type="ECO:0000256" key="7">
    <source>
        <dbReference type="ARBA" id="ARBA00022927"/>
    </source>
</evidence>
<keyword evidence="11" id="KW-0998">Cell outer membrane</keyword>
<dbReference type="Gene3D" id="2.50.20.10">
    <property type="entry name" value="Lipoprotein localisation LolA/LolB/LppX"/>
    <property type="match status" value="1"/>
</dbReference>
<keyword evidence="10" id="KW-0143">Chaperone</keyword>
<organism evidence="13 14">
    <name type="scientific">Candidatus Marimicrobium litorale</name>
    <dbReference type="NCBI Taxonomy" id="2518991"/>
    <lineage>
        <taxon>Bacteria</taxon>
        <taxon>Pseudomonadati</taxon>
        <taxon>Pseudomonadota</taxon>
        <taxon>Gammaproteobacteria</taxon>
        <taxon>Cellvibrionales</taxon>
        <taxon>Halieaceae</taxon>
        <taxon>Marimicrobium</taxon>
    </lineage>
</organism>
<dbReference type="CDD" id="cd16326">
    <property type="entry name" value="LolB"/>
    <property type="match status" value="1"/>
</dbReference>
<comment type="similarity">
    <text evidence="2">Belongs to the LolB family.</text>
</comment>
<reference evidence="13" key="1">
    <citation type="submission" date="2019-02" db="EMBL/GenBank/DDBJ databases">
        <authorList>
            <person name="Li S.-H."/>
        </authorList>
    </citation>
    <scope>NUCLEOTIDE SEQUENCE</scope>
    <source>
        <strain evidence="13">IMCC11814</strain>
    </source>
</reference>
<keyword evidence="6" id="KW-0732">Signal</keyword>
<evidence type="ECO:0000256" key="3">
    <source>
        <dbReference type="ARBA" id="ARBA00011245"/>
    </source>
</evidence>
<dbReference type="Proteomes" id="UP001143304">
    <property type="component" value="Unassembled WGS sequence"/>
</dbReference>
<keyword evidence="8" id="KW-0472">Membrane</keyword>
<comment type="caution">
    <text evidence="13">The sequence shown here is derived from an EMBL/GenBank/DDBJ whole genome shotgun (WGS) entry which is preliminary data.</text>
</comment>
<dbReference type="SUPFAM" id="SSF89392">
    <property type="entry name" value="Prokaryotic lipoproteins and lipoprotein localization factors"/>
    <property type="match status" value="1"/>
</dbReference>
<dbReference type="InterPro" id="IPR029046">
    <property type="entry name" value="LolA/LolB/LppX"/>
</dbReference>
<evidence type="ECO:0000256" key="4">
    <source>
        <dbReference type="ARBA" id="ARBA00016202"/>
    </source>
</evidence>
<evidence type="ECO:0000256" key="12">
    <source>
        <dbReference type="ARBA" id="ARBA00023288"/>
    </source>
</evidence>